<dbReference type="InterPro" id="IPR005135">
    <property type="entry name" value="Endo/exonuclease/phosphatase"/>
</dbReference>
<keyword evidence="1" id="KW-0812">Transmembrane</keyword>
<dbReference type="AlphaFoldDB" id="A0A816AC81"/>
<dbReference type="SUPFAM" id="SSF56219">
    <property type="entry name" value="DNase I-like"/>
    <property type="match status" value="1"/>
</dbReference>
<evidence type="ECO:0000313" key="3">
    <source>
        <dbReference type="EMBL" id="CAF1595541.1"/>
    </source>
</evidence>
<dbReference type="InterPro" id="IPR036691">
    <property type="entry name" value="Endo/exonu/phosph_ase_sf"/>
</dbReference>
<organism evidence="3 4">
    <name type="scientific">Rotaria magnacalcarata</name>
    <dbReference type="NCBI Taxonomy" id="392030"/>
    <lineage>
        <taxon>Eukaryota</taxon>
        <taxon>Metazoa</taxon>
        <taxon>Spiralia</taxon>
        <taxon>Gnathifera</taxon>
        <taxon>Rotifera</taxon>
        <taxon>Eurotatoria</taxon>
        <taxon>Bdelloidea</taxon>
        <taxon>Philodinida</taxon>
        <taxon>Philodinidae</taxon>
        <taxon>Rotaria</taxon>
    </lineage>
</organism>
<dbReference type="PANTHER" id="PTHR12121:SF36">
    <property type="entry name" value="ENDONUCLEASE_EXONUCLEASE_PHOSPHATASE DOMAIN-CONTAINING PROTEIN"/>
    <property type="match status" value="1"/>
</dbReference>
<feature type="transmembrane region" description="Helical" evidence="1">
    <location>
        <begin position="6"/>
        <end position="30"/>
    </location>
</feature>
<dbReference type="EMBL" id="CAJNOW010011250">
    <property type="protein sequence ID" value="CAF1595541.1"/>
    <property type="molecule type" value="Genomic_DNA"/>
</dbReference>
<dbReference type="InterPro" id="IPR050410">
    <property type="entry name" value="CCR4/nocturin_mRNA_transcr"/>
</dbReference>
<evidence type="ECO:0000313" key="4">
    <source>
        <dbReference type="Proteomes" id="UP000663834"/>
    </source>
</evidence>
<feature type="domain" description="Endonuclease/exonuclease/phosphatase" evidence="2">
    <location>
        <begin position="90"/>
        <end position="219"/>
    </location>
</feature>
<keyword evidence="1" id="KW-1133">Transmembrane helix</keyword>
<gene>
    <name evidence="3" type="ORF">KQP761_LOCUS21671</name>
</gene>
<dbReference type="Gene3D" id="3.60.10.10">
    <property type="entry name" value="Endonuclease/exonuclease/phosphatase"/>
    <property type="match status" value="1"/>
</dbReference>
<dbReference type="Pfam" id="PF03372">
    <property type="entry name" value="Exo_endo_phos"/>
    <property type="match status" value="1"/>
</dbReference>
<reference evidence="3" key="1">
    <citation type="submission" date="2021-02" db="EMBL/GenBank/DDBJ databases">
        <authorList>
            <person name="Nowell W R."/>
        </authorList>
    </citation>
    <scope>NUCLEOTIDE SEQUENCE</scope>
</reference>
<dbReference type="GO" id="GO:0000175">
    <property type="term" value="F:3'-5'-RNA exonuclease activity"/>
    <property type="evidence" value="ECO:0007669"/>
    <property type="project" value="TreeGrafter"/>
</dbReference>
<dbReference type="PANTHER" id="PTHR12121">
    <property type="entry name" value="CARBON CATABOLITE REPRESSOR PROTEIN 4"/>
    <property type="match status" value="1"/>
</dbReference>
<dbReference type="CDD" id="cd09083">
    <property type="entry name" value="EEP-1"/>
    <property type="match status" value="1"/>
</dbReference>
<comment type="caution">
    <text evidence="3">The sequence shown here is derived from an EMBL/GenBank/DDBJ whole genome shotgun (WGS) entry which is preliminary data.</text>
</comment>
<accession>A0A816AC81</accession>
<sequence length="235" mass="26419">MQTKPMTWIIFSIKGTVLVLTIVAILMKLASIESRDDSKSSGEFIAIFYQSNRFQLLDYGTFWLSETPDIAGSTGWDAAAIRICSWVQLRDRWTLRTLYHFNTHLDHIGETARLEGTRLIADRIQKAAGSTIPTILTGDFNVGPNSDVYQTINMNTPLQDAKHLTETSHYGPNGTLAIFFVIDGLGERLDYIFVTSKHFRILKQKILTDSNNNSLPSDHLPVLAVLAIKSNNQFQ</sequence>
<evidence type="ECO:0000259" key="2">
    <source>
        <dbReference type="Pfam" id="PF03372"/>
    </source>
</evidence>
<protein>
    <recommendedName>
        <fullName evidence="2">Endonuclease/exonuclease/phosphatase domain-containing protein</fullName>
    </recommendedName>
</protein>
<dbReference type="Proteomes" id="UP000663834">
    <property type="component" value="Unassembled WGS sequence"/>
</dbReference>
<proteinExistence type="predicted"/>
<name>A0A816AC81_9BILA</name>
<evidence type="ECO:0000256" key="1">
    <source>
        <dbReference type="SAM" id="Phobius"/>
    </source>
</evidence>
<dbReference type="OrthoDB" id="276515at2759"/>
<keyword evidence="1" id="KW-0472">Membrane</keyword>